<comment type="caution">
    <text evidence="2">The sequence shown here is derived from an EMBL/GenBank/DDBJ whole genome shotgun (WGS) entry which is preliminary data.</text>
</comment>
<feature type="compositionally biased region" description="Acidic residues" evidence="1">
    <location>
        <begin position="308"/>
        <end position="318"/>
    </location>
</feature>
<feature type="compositionally biased region" description="Low complexity" evidence="1">
    <location>
        <begin position="23"/>
        <end position="32"/>
    </location>
</feature>
<feature type="region of interest" description="Disordered" evidence="1">
    <location>
        <begin position="126"/>
        <end position="222"/>
    </location>
</feature>
<accession>A0A2G8SPN6</accession>
<gene>
    <name evidence="2" type="ORF">GSI_02440</name>
</gene>
<proteinExistence type="predicted"/>
<evidence type="ECO:0000313" key="2">
    <source>
        <dbReference type="EMBL" id="PIL35710.1"/>
    </source>
</evidence>
<dbReference type="Proteomes" id="UP000230002">
    <property type="component" value="Unassembled WGS sequence"/>
</dbReference>
<feature type="region of interest" description="Disordered" evidence="1">
    <location>
        <begin position="1"/>
        <end position="105"/>
    </location>
</feature>
<dbReference type="AlphaFoldDB" id="A0A2G8SPN6"/>
<sequence length="424" mass="46959">MSFSSTPLGQGRRLDHHTFLNKNNPNAPNRRAIPSSYSYGAPTVGSRSPPKPDRPPLPQVDDVEEPALVRFARLKQREQAQHPSQTQPSRSVGPTAINPPQPETWSVRDTSVNIVSAFNQAATSNSFDHNATTTSGSNTSMNPNEAWASGVRKQPMVPRSTSVEYEKETQSTVNRRLAPPPNRLQQARVARPISKSASIRHVPDSEGEDDLPPNDGRARTPLEAGIDVVKRLIPATFLLRERSQEPDNSHLSVPNGNDSVRDQSSYDYSAEEREYQQSQKPASRKTVAAHRKGRMSLDNKAYRPSMSDLEESDEDFEEDGKRTKRKKKKGGPGGGPLTTLPVAGYDKRKKRRKVAKRMELETVKKRARAKKSRLASRCVFVLEVVEIVAQLSAAISAWNYASAKTTLNSPRFRPPATTVGVTKL</sequence>
<organism evidence="2 3">
    <name type="scientific">Ganoderma sinense ZZ0214-1</name>
    <dbReference type="NCBI Taxonomy" id="1077348"/>
    <lineage>
        <taxon>Eukaryota</taxon>
        <taxon>Fungi</taxon>
        <taxon>Dikarya</taxon>
        <taxon>Basidiomycota</taxon>
        <taxon>Agaricomycotina</taxon>
        <taxon>Agaricomycetes</taxon>
        <taxon>Polyporales</taxon>
        <taxon>Polyporaceae</taxon>
        <taxon>Ganoderma</taxon>
    </lineage>
</organism>
<feature type="compositionally biased region" description="Polar residues" evidence="1">
    <location>
        <begin position="126"/>
        <end position="143"/>
    </location>
</feature>
<keyword evidence="3" id="KW-1185">Reference proteome</keyword>
<dbReference type="STRING" id="1077348.A0A2G8SPN6"/>
<protein>
    <submittedName>
        <fullName evidence="2">Uncharacterized protein</fullName>
    </submittedName>
</protein>
<feature type="compositionally biased region" description="Polar residues" evidence="1">
    <location>
        <begin position="249"/>
        <end position="267"/>
    </location>
</feature>
<dbReference type="EMBL" id="AYKW01000003">
    <property type="protein sequence ID" value="PIL35710.1"/>
    <property type="molecule type" value="Genomic_DNA"/>
</dbReference>
<reference evidence="2 3" key="1">
    <citation type="journal article" date="2015" name="Sci. Rep.">
        <title>Chromosome-level genome map provides insights into diverse defense mechanisms in the medicinal fungus Ganoderma sinense.</title>
        <authorList>
            <person name="Zhu Y."/>
            <person name="Xu J."/>
            <person name="Sun C."/>
            <person name="Zhou S."/>
            <person name="Xu H."/>
            <person name="Nelson D.R."/>
            <person name="Qian J."/>
            <person name="Song J."/>
            <person name="Luo H."/>
            <person name="Xiang L."/>
            <person name="Li Y."/>
            <person name="Xu Z."/>
            <person name="Ji A."/>
            <person name="Wang L."/>
            <person name="Lu S."/>
            <person name="Hayward A."/>
            <person name="Sun W."/>
            <person name="Li X."/>
            <person name="Schwartz D.C."/>
            <person name="Wang Y."/>
            <person name="Chen S."/>
        </authorList>
    </citation>
    <scope>NUCLEOTIDE SEQUENCE [LARGE SCALE GENOMIC DNA]</scope>
    <source>
        <strain evidence="2 3">ZZ0214-1</strain>
    </source>
</reference>
<feature type="compositionally biased region" description="Polar residues" evidence="1">
    <location>
        <begin position="81"/>
        <end position="92"/>
    </location>
</feature>
<name>A0A2G8SPN6_9APHY</name>
<dbReference type="OrthoDB" id="342281at2759"/>
<feature type="region of interest" description="Disordered" evidence="1">
    <location>
        <begin position="240"/>
        <end position="349"/>
    </location>
</feature>
<evidence type="ECO:0000256" key="1">
    <source>
        <dbReference type="SAM" id="MobiDB-lite"/>
    </source>
</evidence>
<evidence type="ECO:0000313" key="3">
    <source>
        <dbReference type="Proteomes" id="UP000230002"/>
    </source>
</evidence>